<accession>A0ABS4SYV6</accession>
<evidence type="ECO:0000256" key="1">
    <source>
        <dbReference type="SAM" id="Coils"/>
    </source>
</evidence>
<dbReference type="EMBL" id="JAGINX010000001">
    <property type="protein sequence ID" value="MBP2317382.1"/>
    <property type="molecule type" value="Genomic_DNA"/>
</dbReference>
<comment type="caution">
    <text evidence="2">The sequence shown here is derived from an EMBL/GenBank/DDBJ whole genome shotgun (WGS) entry which is preliminary data.</text>
</comment>
<sequence length="144" mass="16721">MSDDTRTLAEKLKEELAAMLAERGITEDQRHQENLDREIQRVKNDQERPAEERINDFETERHGNLDSALLKHLSAIIREFTQNGITVISEEEEQLADDFEQAELDYVRMFDVHGIVTDDEKAAIEARRIELFARLGKMLPGIWV</sequence>
<feature type="coiled-coil region" evidence="1">
    <location>
        <begin position="2"/>
        <end position="45"/>
    </location>
</feature>
<evidence type="ECO:0000313" key="2">
    <source>
        <dbReference type="EMBL" id="MBP2317382.1"/>
    </source>
</evidence>
<protein>
    <submittedName>
        <fullName evidence="2">Zn-dependent M16 (Insulinase) family peptidase</fullName>
    </submittedName>
</protein>
<name>A0ABS4SYV6_9MICC</name>
<keyword evidence="1" id="KW-0175">Coiled coil</keyword>
<proteinExistence type="predicted"/>
<evidence type="ECO:0000313" key="3">
    <source>
        <dbReference type="Proteomes" id="UP001519331"/>
    </source>
</evidence>
<gene>
    <name evidence="2" type="ORF">JOF45_000401</name>
</gene>
<dbReference type="RefSeq" id="WP_210047555.1">
    <property type="nucleotide sequence ID" value="NZ_JAGINX010000001.1"/>
</dbReference>
<reference evidence="2 3" key="1">
    <citation type="submission" date="2021-03" db="EMBL/GenBank/DDBJ databases">
        <title>Sequencing the genomes of 1000 actinobacteria strains.</title>
        <authorList>
            <person name="Klenk H.-P."/>
        </authorList>
    </citation>
    <scope>NUCLEOTIDE SEQUENCE [LARGE SCALE GENOMIC DNA]</scope>
    <source>
        <strain evidence="2 3">DSM 12544</strain>
    </source>
</reference>
<organism evidence="2 3">
    <name type="scientific">Nesterenkonia lacusekhoensis</name>
    <dbReference type="NCBI Taxonomy" id="150832"/>
    <lineage>
        <taxon>Bacteria</taxon>
        <taxon>Bacillati</taxon>
        <taxon>Actinomycetota</taxon>
        <taxon>Actinomycetes</taxon>
        <taxon>Micrococcales</taxon>
        <taxon>Micrococcaceae</taxon>
        <taxon>Nesterenkonia</taxon>
    </lineage>
</organism>
<dbReference type="Proteomes" id="UP001519331">
    <property type="component" value="Unassembled WGS sequence"/>
</dbReference>
<keyword evidence="3" id="KW-1185">Reference proteome</keyword>